<dbReference type="RefSeq" id="WP_184585550.1">
    <property type="nucleotide sequence ID" value="NZ_JACHLI010000001.1"/>
</dbReference>
<sequence>MKSPRNQIEVQCAPHDSDYLAYVDHVYDCCDAELPSIREHNEKITALLEGAETPKDAKAEITGHVQKYVEKIARREGVLVGSPAGNFKAIAERVADDWIAGYEEEQAYIANASKQRANEGSGLGL</sequence>
<dbReference type="Proteomes" id="UP000566995">
    <property type="component" value="Unassembled WGS sequence"/>
</dbReference>
<dbReference type="EMBL" id="JACHLI010000001">
    <property type="protein sequence ID" value="MBB4861277.1"/>
    <property type="molecule type" value="Genomic_DNA"/>
</dbReference>
<comment type="caution">
    <text evidence="1">The sequence shown here is derived from an EMBL/GenBank/DDBJ whole genome shotgun (WGS) entry which is preliminary data.</text>
</comment>
<name>A0A7W7NZJ3_PSENT</name>
<organism evidence="1 2">
    <name type="scientific">Pseudomonas nitroreducens</name>
    <dbReference type="NCBI Taxonomy" id="46680"/>
    <lineage>
        <taxon>Bacteria</taxon>
        <taxon>Pseudomonadati</taxon>
        <taxon>Pseudomonadota</taxon>
        <taxon>Gammaproteobacteria</taxon>
        <taxon>Pseudomonadales</taxon>
        <taxon>Pseudomonadaceae</taxon>
        <taxon>Pseudomonas</taxon>
    </lineage>
</organism>
<gene>
    <name evidence="1" type="ORF">HNP46_000088</name>
</gene>
<dbReference type="AlphaFoldDB" id="A0A7W7NZJ3"/>
<evidence type="ECO:0000313" key="2">
    <source>
        <dbReference type="Proteomes" id="UP000566995"/>
    </source>
</evidence>
<accession>A0A7W7NZJ3</accession>
<proteinExistence type="predicted"/>
<evidence type="ECO:0000313" key="1">
    <source>
        <dbReference type="EMBL" id="MBB4861277.1"/>
    </source>
</evidence>
<protein>
    <submittedName>
        <fullName evidence="1">Uncharacterized protein</fullName>
    </submittedName>
</protein>
<reference evidence="1 2" key="1">
    <citation type="submission" date="2020-08" db="EMBL/GenBank/DDBJ databases">
        <title>Functional genomics of gut bacteria from endangered species of beetles.</title>
        <authorList>
            <person name="Carlos-Shanley C."/>
        </authorList>
    </citation>
    <scope>NUCLEOTIDE SEQUENCE [LARGE SCALE GENOMIC DNA]</scope>
    <source>
        <strain evidence="1 2">S00179</strain>
    </source>
</reference>